<dbReference type="GO" id="GO:0004559">
    <property type="term" value="F:alpha-mannosidase activity"/>
    <property type="evidence" value="ECO:0007669"/>
    <property type="project" value="InterPro"/>
</dbReference>
<dbReference type="AlphaFoldDB" id="A0A0G4H0N6"/>
<keyword evidence="2 7" id="KW-0479">Metal-binding</keyword>
<dbReference type="InterPro" id="IPR050843">
    <property type="entry name" value="Glycosyl_Hydrlase_38"/>
</dbReference>
<dbReference type="InterPro" id="IPR011013">
    <property type="entry name" value="Gal_mutarotase_sf_dom"/>
</dbReference>
<dbReference type="Pfam" id="PF01074">
    <property type="entry name" value="Glyco_hydro_38N"/>
    <property type="match status" value="1"/>
</dbReference>
<dbReference type="Gene3D" id="2.60.40.1180">
    <property type="entry name" value="Golgi alpha-mannosidase II"/>
    <property type="match status" value="1"/>
</dbReference>
<keyword evidence="7" id="KW-0732">Signal</keyword>
<dbReference type="FunFam" id="1.20.1270.50:FF:000003">
    <property type="entry name" value="Alpha-mannosidase"/>
    <property type="match status" value="1"/>
</dbReference>
<dbReference type="Pfam" id="PF09261">
    <property type="entry name" value="Alpha-mann_mid"/>
    <property type="match status" value="1"/>
</dbReference>
<evidence type="ECO:0000256" key="3">
    <source>
        <dbReference type="ARBA" id="ARBA00022801"/>
    </source>
</evidence>
<evidence type="ECO:0000256" key="2">
    <source>
        <dbReference type="ARBA" id="ARBA00022723"/>
    </source>
</evidence>
<dbReference type="InterPro" id="IPR028995">
    <property type="entry name" value="Glyco_hydro_57/38_cen_sf"/>
</dbReference>
<evidence type="ECO:0000256" key="5">
    <source>
        <dbReference type="ARBA" id="ARBA00023157"/>
    </source>
</evidence>
<evidence type="ECO:0000256" key="6">
    <source>
        <dbReference type="ARBA" id="ARBA00023295"/>
    </source>
</evidence>
<dbReference type="Gene3D" id="2.60.40.1360">
    <property type="match status" value="1"/>
</dbReference>
<evidence type="ECO:0000256" key="8">
    <source>
        <dbReference type="SAM" id="MobiDB-lite"/>
    </source>
</evidence>
<evidence type="ECO:0000313" key="10">
    <source>
        <dbReference type="EMBL" id="CEM37133.1"/>
    </source>
</evidence>
<dbReference type="SUPFAM" id="SSF88688">
    <property type="entry name" value="Families 57/38 glycoside transferase middle domain"/>
    <property type="match status" value="1"/>
</dbReference>
<dbReference type="SUPFAM" id="SSF74650">
    <property type="entry name" value="Galactose mutarotase-like"/>
    <property type="match status" value="1"/>
</dbReference>
<dbReference type="GO" id="GO:0030246">
    <property type="term" value="F:carbohydrate binding"/>
    <property type="evidence" value="ECO:0007669"/>
    <property type="project" value="InterPro"/>
</dbReference>
<feature type="region of interest" description="Disordered" evidence="8">
    <location>
        <begin position="39"/>
        <end position="61"/>
    </location>
</feature>
<dbReference type="FunFam" id="1.20.1270.50:FF:000002">
    <property type="entry name" value="Alpha-mannosidase"/>
    <property type="match status" value="1"/>
</dbReference>
<dbReference type="InterPro" id="IPR013780">
    <property type="entry name" value="Glyco_hydro_b"/>
</dbReference>
<dbReference type="Gene3D" id="1.20.1270.50">
    <property type="entry name" value="Glycoside hydrolase family 38, central domain"/>
    <property type="match status" value="2"/>
</dbReference>
<dbReference type="EMBL" id="CDMY01000929">
    <property type="protein sequence ID" value="CEM37133.1"/>
    <property type="molecule type" value="Genomic_DNA"/>
</dbReference>
<accession>A0A0G4H0N6</accession>
<dbReference type="OMA" id="FIWRPSK"/>
<dbReference type="EC" id="3.2.1.-" evidence="7"/>
<evidence type="ECO:0000313" key="11">
    <source>
        <dbReference type="Proteomes" id="UP000041254"/>
    </source>
</evidence>
<name>A0A0G4H0N6_VITBC</name>
<dbReference type="InterPro" id="IPR027291">
    <property type="entry name" value="Glyco_hydro_38_N_sf"/>
</dbReference>
<dbReference type="OrthoDB" id="441398at2759"/>
<dbReference type="InParanoid" id="A0A0G4H0N6"/>
<keyword evidence="5" id="KW-1015">Disulfide bond</keyword>
<dbReference type="STRING" id="1169540.A0A0G4H0N6"/>
<dbReference type="InterPro" id="IPR000602">
    <property type="entry name" value="Glyco_hydro_38_N"/>
</dbReference>
<dbReference type="GO" id="GO:0006013">
    <property type="term" value="P:mannose metabolic process"/>
    <property type="evidence" value="ECO:0007669"/>
    <property type="project" value="InterPro"/>
</dbReference>
<keyword evidence="3 7" id="KW-0378">Hydrolase</keyword>
<dbReference type="Gene3D" id="2.70.98.30">
    <property type="entry name" value="Golgi alpha-mannosidase II, domain 4"/>
    <property type="match status" value="1"/>
</dbReference>
<sequence length="1140" mass="127912">MRSHLILVLLLCVLPCVYRAAAAADQCVYPSDSALFDLHRDGQQQQQQQSASDSDGGEARRRTDEADVVTVHLIHHTHDDVGWLKTVDQYHMGLNNSIQWAYVSMVLDTVTDAVDPYHIQYGANPYRKFTYVEMGFFWRWWRQQSRNKQRQVHRLVMGRRLQFVNGGWCMHDEAAAHYSDMIQQMTFGHLFLLKTFRLRPTIGWQIDPFGHSATNAYLSTLMGFDGWFFARMDYQEKARRVNDRSLEMVMHPRDPSDRMVGGGIYTMCMADHYCSPPGFCADHVCRDQLIQDDPRLDDYNVEQRATEFLKHVEEYHKAFRTSHLLVPMGCDFTHSDAALNFAESEKLMRYINQRSSSLGYRLIYSTPAQYLASIHDTHTTLPIKETNDDFFPYADGPHRFWTGYFTTRPTFKRYVRECSALLQAYEGLIARHMIGHIDSTTRWPTHRYMDHSALFDLRERLAIAQHHDAVSGTAKQHVSDDYTKSLADARHRVEQAMGQIFAHHGYGYPDQQVPFEPCPYANISVCHMTEHLTPGSNASVVVGVYNPLAWTRHNVTVSFPVPTANLSVSGGYTFAVEAAWPFPSDQQPTTIPGRQNYTLKVSVPDIPPLSFVYFTVNVTKEGRNEPAPTRTAAAAGRVMRGGQQHQQQGGPPTTIESDVYRLTFDASGSLTSITNKPTNTTVDARHTMQYYRSFGPDSDQNSGAYIFRPNTTDRVKYDAPVKAFQVTRSGPWECLVQLLDGAESASCDEANWPAFFRYCVTDGSDAIDVDWSVGPIYIDDKQGKEFVSMWSLPAVNSSAAMAVDSNGLAMVRRTRDQRQSFALNVTDTEAGNYYPINSAAYVEDASTGVRFTVLVDRAQGAASLADGQIETMIHRRTVYDDNRGVAEPINETHPMYPTDDGKGLRVRGTHRVVLSTDTAIQRALEQEIYHDPIVMFASSPPPAAVAQPHVAMIEPLPRNLHLLTFSPVPWFGGRGRCCERGRGRGAVVLVRLRHLYDVGEDANMSVPVQYDLAGLFPGVSPQQLSARETTVTANSLLHRAMDRRMVFPTQSDTTLAAFSVHGDGDESTLLVTMLPGEIRTWSVLVRPRYDDLSLLCDCEEGVGGDECVSYWDVLTEGGRGGEGGGGGEQGSDRDHVVVVE</sequence>
<feature type="domain" description="Glycoside hydrolase family 38 central" evidence="9">
    <location>
        <begin position="399"/>
        <end position="486"/>
    </location>
</feature>
<dbReference type="GO" id="GO:0046872">
    <property type="term" value="F:metal ion binding"/>
    <property type="evidence" value="ECO:0007669"/>
    <property type="project" value="UniProtKB-KW"/>
</dbReference>
<dbReference type="SMART" id="SM00872">
    <property type="entry name" value="Alpha-mann_mid"/>
    <property type="match status" value="1"/>
</dbReference>
<gene>
    <name evidence="10" type="ORF">Vbra_6425</name>
</gene>
<evidence type="ECO:0000256" key="1">
    <source>
        <dbReference type="ARBA" id="ARBA00009792"/>
    </source>
</evidence>
<dbReference type="InterPro" id="IPR037094">
    <property type="entry name" value="Glyco_hydro_38_cen_sf"/>
</dbReference>
<dbReference type="SUPFAM" id="SSF88713">
    <property type="entry name" value="Glycoside hydrolase/deacetylase"/>
    <property type="match status" value="1"/>
</dbReference>
<dbReference type="Gene3D" id="3.20.110.10">
    <property type="entry name" value="Glycoside hydrolase 38, N terminal domain"/>
    <property type="match status" value="1"/>
</dbReference>
<dbReference type="PANTHER" id="PTHR11607:SF3">
    <property type="entry name" value="LYSOSOMAL ALPHA-MANNOSIDASE"/>
    <property type="match status" value="1"/>
</dbReference>
<proteinExistence type="inferred from homology"/>
<evidence type="ECO:0000256" key="4">
    <source>
        <dbReference type="ARBA" id="ARBA00022833"/>
    </source>
</evidence>
<feature type="chain" id="PRO_5017854886" description="Alpha-mannosidase" evidence="7">
    <location>
        <begin position="24"/>
        <end position="1140"/>
    </location>
</feature>
<dbReference type="PANTHER" id="PTHR11607">
    <property type="entry name" value="ALPHA-MANNOSIDASE"/>
    <property type="match status" value="1"/>
</dbReference>
<feature type="compositionally biased region" description="Gly residues" evidence="8">
    <location>
        <begin position="1118"/>
        <end position="1129"/>
    </location>
</feature>
<evidence type="ECO:0000259" key="9">
    <source>
        <dbReference type="SMART" id="SM00872"/>
    </source>
</evidence>
<dbReference type="CDD" id="cd10810">
    <property type="entry name" value="GH38N_AMII_LAM_like"/>
    <property type="match status" value="1"/>
</dbReference>
<keyword evidence="11" id="KW-1185">Reference proteome</keyword>
<comment type="similarity">
    <text evidence="1 7">Belongs to the glycosyl hydrolase 38 family.</text>
</comment>
<dbReference type="VEuPathDB" id="CryptoDB:Vbra_6425"/>
<comment type="cofactor">
    <cofactor evidence="7">
        <name>Zn(2+)</name>
        <dbReference type="ChEBI" id="CHEBI:29105"/>
    </cofactor>
    <text evidence="7">Binds 1 zinc ion per subunit.</text>
</comment>
<keyword evidence="6 7" id="KW-0326">Glycosidase</keyword>
<feature type="signal peptide" evidence="7">
    <location>
        <begin position="1"/>
        <end position="23"/>
    </location>
</feature>
<feature type="compositionally biased region" description="Basic and acidic residues" evidence="8">
    <location>
        <begin position="1130"/>
        <end position="1140"/>
    </location>
</feature>
<keyword evidence="4 7" id="KW-0862">Zinc</keyword>
<feature type="region of interest" description="Disordered" evidence="8">
    <location>
        <begin position="1118"/>
        <end position="1140"/>
    </location>
</feature>
<protein>
    <recommendedName>
        <fullName evidence="7">Alpha-mannosidase</fullName>
        <ecNumber evidence="7">3.2.1.-</ecNumber>
    </recommendedName>
</protein>
<reference evidence="10 11" key="1">
    <citation type="submission" date="2014-11" db="EMBL/GenBank/DDBJ databases">
        <authorList>
            <person name="Zhu J."/>
            <person name="Qi W."/>
            <person name="Song R."/>
        </authorList>
    </citation>
    <scope>NUCLEOTIDE SEQUENCE [LARGE SCALE GENOMIC DNA]</scope>
</reference>
<dbReference type="Proteomes" id="UP000041254">
    <property type="component" value="Unassembled WGS sequence"/>
</dbReference>
<dbReference type="InterPro" id="IPR011682">
    <property type="entry name" value="Glyco_hydro_38_C"/>
</dbReference>
<organism evidence="10 11">
    <name type="scientific">Vitrella brassicaformis (strain CCMP3155)</name>
    <dbReference type="NCBI Taxonomy" id="1169540"/>
    <lineage>
        <taxon>Eukaryota</taxon>
        <taxon>Sar</taxon>
        <taxon>Alveolata</taxon>
        <taxon>Colpodellida</taxon>
        <taxon>Vitrellaceae</taxon>
        <taxon>Vitrella</taxon>
    </lineage>
</organism>
<dbReference type="InterPro" id="IPR011330">
    <property type="entry name" value="Glyco_hydro/deAcase_b/a-brl"/>
</dbReference>
<dbReference type="Pfam" id="PF07748">
    <property type="entry name" value="Glyco_hydro_38C"/>
    <property type="match status" value="1"/>
</dbReference>
<evidence type="ECO:0000256" key="7">
    <source>
        <dbReference type="RuleBase" id="RU361199"/>
    </source>
</evidence>
<dbReference type="InterPro" id="IPR015341">
    <property type="entry name" value="Glyco_hydro_38_cen"/>
</dbReference>
<feature type="compositionally biased region" description="Low complexity" evidence="8">
    <location>
        <begin position="43"/>
        <end position="54"/>
    </location>
</feature>